<evidence type="ECO:0000313" key="6">
    <source>
        <dbReference type="EMBL" id="NYD89949.1"/>
    </source>
</evidence>
<comment type="similarity">
    <text evidence="1">Belongs to the LysR transcriptional regulatory family.</text>
</comment>
<name>A0A7Y9FMF5_9SPHN</name>
<dbReference type="PRINTS" id="PR00039">
    <property type="entry name" value="HTHLYSR"/>
</dbReference>
<reference evidence="6 7" key="2">
    <citation type="submission" date="2020-08" db="EMBL/GenBank/DDBJ databases">
        <title>The Agave Microbiome: Exploring the role of microbial communities in plant adaptations to desert environments.</title>
        <authorList>
            <person name="Partida-Martinez L.P."/>
        </authorList>
    </citation>
    <scope>NUCLEOTIDE SEQUENCE [LARGE SCALE GENOMIC DNA]</scope>
    <source>
        <strain evidence="6 7">AS2.3</strain>
    </source>
</reference>
<dbReference type="InterPro" id="IPR000847">
    <property type="entry name" value="LysR_HTH_N"/>
</dbReference>
<keyword evidence="7" id="KW-1185">Reference proteome</keyword>
<evidence type="ECO:0000259" key="5">
    <source>
        <dbReference type="PROSITE" id="PS50931"/>
    </source>
</evidence>
<dbReference type="InterPro" id="IPR036390">
    <property type="entry name" value="WH_DNA-bd_sf"/>
</dbReference>
<dbReference type="AlphaFoldDB" id="A0A7Y9FMF5"/>
<keyword evidence="2" id="KW-0805">Transcription regulation</keyword>
<dbReference type="GO" id="GO:0003677">
    <property type="term" value="F:DNA binding"/>
    <property type="evidence" value="ECO:0007669"/>
    <property type="project" value="UniProtKB-KW"/>
</dbReference>
<accession>A0A7Y9FMF5</accession>
<reference evidence="6 7" key="1">
    <citation type="submission" date="2020-07" db="EMBL/GenBank/DDBJ databases">
        <authorList>
            <person name="Partida-Martinez L."/>
            <person name="Huntemann M."/>
            <person name="Clum A."/>
            <person name="Wang J."/>
            <person name="Palaniappan K."/>
            <person name="Ritter S."/>
            <person name="Chen I.-M."/>
            <person name="Stamatis D."/>
            <person name="Reddy T."/>
            <person name="O'Malley R."/>
            <person name="Daum C."/>
            <person name="Shapiro N."/>
            <person name="Ivanova N."/>
            <person name="Kyrpides N."/>
            <person name="Woyke T."/>
        </authorList>
    </citation>
    <scope>NUCLEOTIDE SEQUENCE [LARGE SCALE GENOMIC DNA]</scope>
    <source>
        <strain evidence="6 7">AS2.3</strain>
    </source>
</reference>
<evidence type="ECO:0000256" key="4">
    <source>
        <dbReference type="ARBA" id="ARBA00023163"/>
    </source>
</evidence>
<dbReference type="CDD" id="cd05466">
    <property type="entry name" value="PBP2_LTTR_substrate"/>
    <property type="match status" value="1"/>
</dbReference>
<dbReference type="Gene3D" id="1.10.10.10">
    <property type="entry name" value="Winged helix-like DNA-binding domain superfamily/Winged helix DNA-binding domain"/>
    <property type="match status" value="1"/>
</dbReference>
<evidence type="ECO:0000256" key="3">
    <source>
        <dbReference type="ARBA" id="ARBA00023125"/>
    </source>
</evidence>
<comment type="caution">
    <text evidence="6">The sequence shown here is derived from an EMBL/GenBank/DDBJ whole genome shotgun (WGS) entry which is preliminary data.</text>
</comment>
<dbReference type="PANTHER" id="PTHR30346">
    <property type="entry name" value="TRANSCRIPTIONAL DUAL REGULATOR HCAR-RELATED"/>
    <property type="match status" value="1"/>
</dbReference>
<evidence type="ECO:0000256" key="2">
    <source>
        <dbReference type="ARBA" id="ARBA00023015"/>
    </source>
</evidence>
<dbReference type="Proteomes" id="UP000517753">
    <property type="component" value="Unassembled WGS sequence"/>
</dbReference>
<feature type="domain" description="HTH lysR-type" evidence="5">
    <location>
        <begin position="2"/>
        <end position="59"/>
    </location>
</feature>
<evidence type="ECO:0000256" key="1">
    <source>
        <dbReference type="ARBA" id="ARBA00009437"/>
    </source>
</evidence>
<dbReference type="SUPFAM" id="SSF53850">
    <property type="entry name" value="Periplasmic binding protein-like II"/>
    <property type="match status" value="1"/>
</dbReference>
<dbReference type="Gene3D" id="3.40.190.10">
    <property type="entry name" value="Periplasmic binding protein-like II"/>
    <property type="match status" value="2"/>
</dbReference>
<keyword evidence="4" id="KW-0804">Transcription</keyword>
<gene>
    <name evidence="6" type="ORF">HD841_001729</name>
</gene>
<proteinExistence type="inferred from homology"/>
<dbReference type="FunFam" id="1.10.10.10:FF:000001">
    <property type="entry name" value="LysR family transcriptional regulator"/>
    <property type="match status" value="1"/>
</dbReference>
<dbReference type="GO" id="GO:0003700">
    <property type="term" value="F:DNA-binding transcription factor activity"/>
    <property type="evidence" value="ECO:0007669"/>
    <property type="project" value="InterPro"/>
</dbReference>
<dbReference type="GO" id="GO:0032993">
    <property type="term" value="C:protein-DNA complex"/>
    <property type="evidence" value="ECO:0007669"/>
    <property type="project" value="TreeGrafter"/>
</dbReference>
<dbReference type="InterPro" id="IPR036388">
    <property type="entry name" value="WH-like_DNA-bd_sf"/>
</dbReference>
<dbReference type="RefSeq" id="WP_179508438.1">
    <property type="nucleotide sequence ID" value="NZ_JACCBY010000002.1"/>
</dbReference>
<dbReference type="EMBL" id="JACCBY010000002">
    <property type="protein sequence ID" value="NYD89949.1"/>
    <property type="molecule type" value="Genomic_DNA"/>
</dbReference>
<dbReference type="PANTHER" id="PTHR30346:SF28">
    <property type="entry name" value="HTH-TYPE TRANSCRIPTIONAL REGULATOR CYNR"/>
    <property type="match status" value="1"/>
</dbReference>
<dbReference type="Pfam" id="PF03466">
    <property type="entry name" value="LysR_substrate"/>
    <property type="match status" value="1"/>
</dbReference>
<sequence>MIDRYHLRYFLSVVDTGNFSRAAAACNVSQPTLSVGIAKLEKTLGRSLFDRTNRRVALTDAGARLVASARAIEAGFAEAERAVAEAAPVRTLRLGVLVTTPRRWIEHVLLDQRHAPGGDRLEIVEGKERDLRERLARGRIDLALTLLRDGDPPEARLRLLSEGYALALGQAHPLAGEPVIRAEQLVNDPMIVRRHCELLPETSRFFTTRGVRPVFAARTTSDDKALSYVRAGLGVTVMPEGFREAGVVLAHLDGFDFSRDIGLVFAAHADGEALRHGWLAASLARAVEPPAPD</sequence>
<protein>
    <submittedName>
        <fullName evidence="6">DNA-binding transcriptional LysR family regulator</fullName>
    </submittedName>
</protein>
<dbReference type="Pfam" id="PF00126">
    <property type="entry name" value="HTH_1"/>
    <property type="match status" value="1"/>
</dbReference>
<dbReference type="SUPFAM" id="SSF46785">
    <property type="entry name" value="Winged helix' DNA-binding domain"/>
    <property type="match status" value="1"/>
</dbReference>
<organism evidence="6 7">
    <name type="scientific">Sphingomonas melonis</name>
    <dbReference type="NCBI Taxonomy" id="152682"/>
    <lineage>
        <taxon>Bacteria</taxon>
        <taxon>Pseudomonadati</taxon>
        <taxon>Pseudomonadota</taxon>
        <taxon>Alphaproteobacteria</taxon>
        <taxon>Sphingomonadales</taxon>
        <taxon>Sphingomonadaceae</taxon>
        <taxon>Sphingomonas</taxon>
    </lineage>
</organism>
<dbReference type="InterPro" id="IPR005119">
    <property type="entry name" value="LysR_subst-bd"/>
</dbReference>
<evidence type="ECO:0000313" key="7">
    <source>
        <dbReference type="Proteomes" id="UP000517753"/>
    </source>
</evidence>
<keyword evidence="3 6" id="KW-0238">DNA-binding</keyword>
<dbReference type="PROSITE" id="PS50931">
    <property type="entry name" value="HTH_LYSR"/>
    <property type="match status" value="1"/>
</dbReference>